<keyword evidence="1" id="KW-0378">Hydrolase</keyword>
<sequence>MPSIEFTYKTVSTGDTSLRIPAYVHYAPPSHDPLHNASLLARPIVLIFHGGGFATGSTSMIPKSQVEALMRLGFVVVLPEYRLCPQVSLEEGPMEDAKDCLRWARDTLPGFFASEGILVNKERVGAIGHSAGGALALSLVCSSGVSRVFTTRSATDKTIGRIQGNLPDPPSAILDFYGTKYFSDPCWLRPVPPFSSLTSIPPIPESFHTSPVALTAPPVFLLNTKEPNFSDPRTTYVISGLKSGTLLTDAIKDCNIEKIEPTRGLGAGFPPTYFMHGDQDEMCPLELSERAASELGGKGGRANLRSVGGVGHGFDVGIGPGEELFDGTVMDGLSWLEEHV</sequence>
<dbReference type="InterPro" id="IPR013094">
    <property type="entry name" value="AB_hydrolase_3"/>
</dbReference>
<comment type="caution">
    <text evidence="3">The sequence shown here is derived from an EMBL/GenBank/DDBJ whole genome shotgun (WGS) entry which is preliminary data.</text>
</comment>
<dbReference type="Gene3D" id="3.40.50.1820">
    <property type="entry name" value="alpha/beta hydrolase"/>
    <property type="match status" value="1"/>
</dbReference>
<dbReference type="Pfam" id="PF07859">
    <property type="entry name" value="Abhydrolase_3"/>
    <property type="match status" value="1"/>
</dbReference>
<dbReference type="OrthoDB" id="19653at2759"/>
<dbReference type="PANTHER" id="PTHR48081">
    <property type="entry name" value="AB HYDROLASE SUPERFAMILY PROTEIN C4A8.06C"/>
    <property type="match status" value="1"/>
</dbReference>
<dbReference type="EMBL" id="ML978760">
    <property type="protein sequence ID" value="KAF2083742.1"/>
    <property type="molecule type" value="Genomic_DNA"/>
</dbReference>
<reference evidence="3" key="1">
    <citation type="journal article" date="2020" name="Stud. Mycol.">
        <title>101 Dothideomycetes genomes: a test case for predicting lifestyles and emergence of pathogens.</title>
        <authorList>
            <person name="Haridas S."/>
            <person name="Albert R."/>
            <person name="Binder M."/>
            <person name="Bloem J."/>
            <person name="Labutti K."/>
            <person name="Salamov A."/>
            <person name="Andreopoulos B."/>
            <person name="Baker S."/>
            <person name="Barry K."/>
            <person name="Bills G."/>
            <person name="Bluhm B."/>
            <person name="Cannon C."/>
            <person name="Castanera R."/>
            <person name="Culley D."/>
            <person name="Daum C."/>
            <person name="Ezra D."/>
            <person name="Gonzalez J."/>
            <person name="Henrissat B."/>
            <person name="Kuo A."/>
            <person name="Liang C."/>
            <person name="Lipzen A."/>
            <person name="Lutzoni F."/>
            <person name="Magnuson J."/>
            <person name="Mondo S."/>
            <person name="Nolan M."/>
            <person name="Ohm R."/>
            <person name="Pangilinan J."/>
            <person name="Park H.-J."/>
            <person name="Ramirez L."/>
            <person name="Alfaro M."/>
            <person name="Sun H."/>
            <person name="Tritt A."/>
            <person name="Yoshinaga Y."/>
            <person name="Zwiers L.-H."/>
            <person name="Turgeon B."/>
            <person name="Goodwin S."/>
            <person name="Spatafora J."/>
            <person name="Crous P."/>
            <person name="Grigoriev I."/>
        </authorList>
    </citation>
    <scope>NUCLEOTIDE SEQUENCE</scope>
    <source>
        <strain evidence="3">CBS 121410</strain>
    </source>
</reference>
<evidence type="ECO:0000256" key="1">
    <source>
        <dbReference type="ARBA" id="ARBA00022801"/>
    </source>
</evidence>
<accession>A0A9P4HND4</accession>
<name>A0A9P4HND4_9PEZI</name>
<dbReference type="InterPro" id="IPR050300">
    <property type="entry name" value="GDXG_lipolytic_enzyme"/>
</dbReference>
<dbReference type="SUPFAM" id="SSF53474">
    <property type="entry name" value="alpha/beta-Hydrolases"/>
    <property type="match status" value="1"/>
</dbReference>
<dbReference type="GO" id="GO:0016787">
    <property type="term" value="F:hydrolase activity"/>
    <property type="evidence" value="ECO:0007669"/>
    <property type="project" value="UniProtKB-KW"/>
</dbReference>
<keyword evidence="4" id="KW-1185">Reference proteome</keyword>
<organism evidence="3 4">
    <name type="scientific">Saccharata proteae CBS 121410</name>
    <dbReference type="NCBI Taxonomy" id="1314787"/>
    <lineage>
        <taxon>Eukaryota</taxon>
        <taxon>Fungi</taxon>
        <taxon>Dikarya</taxon>
        <taxon>Ascomycota</taxon>
        <taxon>Pezizomycotina</taxon>
        <taxon>Dothideomycetes</taxon>
        <taxon>Dothideomycetes incertae sedis</taxon>
        <taxon>Botryosphaeriales</taxon>
        <taxon>Saccharataceae</taxon>
        <taxon>Saccharata</taxon>
    </lineage>
</organism>
<dbReference type="InterPro" id="IPR029058">
    <property type="entry name" value="AB_hydrolase_fold"/>
</dbReference>
<gene>
    <name evidence="3" type="ORF">K490DRAFT_50871</name>
</gene>
<evidence type="ECO:0000313" key="4">
    <source>
        <dbReference type="Proteomes" id="UP000799776"/>
    </source>
</evidence>
<proteinExistence type="predicted"/>
<dbReference type="Proteomes" id="UP000799776">
    <property type="component" value="Unassembled WGS sequence"/>
</dbReference>
<dbReference type="PANTHER" id="PTHR48081:SF3">
    <property type="entry name" value="ALPHA_BETA HYDROLASE FOLD-3 DOMAIN-CONTAINING PROTEIN"/>
    <property type="match status" value="1"/>
</dbReference>
<dbReference type="AlphaFoldDB" id="A0A9P4HND4"/>
<protein>
    <submittedName>
        <fullName evidence="3">Alpha/beta-hydrolase</fullName>
    </submittedName>
</protein>
<evidence type="ECO:0000313" key="3">
    <source>
        <dbReference type="EMBL" id="KAF2083742.1"/>
    </source>
</evidence>
<evidence type="ECO:0000259" key="2">
    <source>
        <dbReference type="Pfam" id="PF07859"/>
    </source>
</evidence>
<feature type="domain" description="Alpha/beta hydrolase fold-3" evidence="2">
    <location>
        <begin position="45"/>
        <end position="141"/>
    </location>
</feature>